<evidence type="ECO:0000256" key="3">
    <source>
        <dbReference type="ARBA" id="ARBA00022692"/>
    </source>
</evidence>
<dbReference type="PROSITE" id="PS00022">
    <property type="entry name" value="EGF_1"/>
    <property type="match status" value="1"/>
</dbReference>
<keyword evidence="8 10" id="KW-1015">Disulfide bond</keyword>
<sequence>MWIEATIQLLFLALLTSAKRYWDAELDKQLEYLELADCPYQVEAIGCYKDDLNRALPSEILNSRDRTRRSIFMEPQIQWTNYNHWLANFICQGARKLFEKKPNTFADYIGVQFYGEIWANLDEEVRTKYNKYGSSLNCVNGNYKKVLSHKPTQCGLFVGDELANYVYKVTRYNKDEDSKTCPYFESSGCWADNDPYLKPHQRPMTVYKMNERDPYINNWNKKLIDWGNWGKGYLGDLLCRCAELAKKENMKYFSIQFYGECWLGNNETNFKRDEKTDRCVDNKFDVCDVDQKTKCRAQLCAGKWKANKVYELKQGPHKCATSPCKNEGKCLTIGTNDYVCQCKKGFGGDQCEKGSPAVNPTDEIELS</sequence>
<reference evidence="13" key="1">
    <citation type="submission" date="2021-01" db="UniProtKB">
        <authorList>
            <consortium name="EnsemblMetazoa"/>
        </authorList>
    </citation>
    <scope>IDENTIFICATION</scope>
</reference>
<dbReference type="Gene3D" id="2.10.25.10">
    <property type="entry name" value="Laminin"/>
    <property type="match status" value="1"/>
</dbReference>
<keyword evidence="7" id="KW-0472">Membrane</keyword>
<dbReference type="CDD" id="cd00054">
    <property type="entry name" value="EGF_CA"/>
    <property type="match status" value="1"/>
</dbReference>
<dbReference type="EnsemblMetazoa" id="CLYHEMT021378.1">
    <property type="protein sequence ID" value="CLYHEMP021378.1"/>
    <property type="gene ID" value="CLYHEMG021378"/>
</dbReference>
<dbReference type="OrthoDB" id="5985073at2759"/>
<dbReference type="SUPFAM" id="SSF57196">
    <property type="entry name" value="EGF/Laminin"/>
    <property type="match status" value="1"/>
</dbReference>
<keyword evidence="2 10" id="KW-0245">EGF-like domain</keyword>
<proteinExistence type="predicted"/>
<evidence type="ECO:0000256" key="10">
    <source>
        <dbReference type="PROSITE-ProRule" id="PRU00076"/>
    </source>
</evidence>
<dbReference type="RefSeq" id="XP_066935826.1">
    <property type="nucleotide sequence ID" value="XM_067079725.1"/>
</dbReference>
<dbReference type="GeneID" id="136823538"/>
<feature type="chain" id="PRO_5029470656" description="EGF-like domain-containing protein" evidence="11">
    <location>
        <begin position="19"/>
        <end position="367"/>
    </location>
</feature>
<dbReference type="PANTHER" id="PTHR16059:SF25">
    <property type="entry name" value="LYSOZYME"/>
    <property type="match status" value="1"/>
</dbReference>
<keyword evidence="3" id="KW-0812">Transmembrane</keyword>
<evidence type="ECO:0000313" key="14">
    <source>
        <dbReference type="Proteomes" id="UP000594262"/>
    </source>
</evidence>
<evidence type="ECO:0000256" key="5">
    <source>
        <dbReference type="ARBA" id="ARBA00022737"/>
    </source>
</evidence>
<evidence type="ECO:0000256" key="4">
    <source>
        <dbReference type="ARBA" id="ARBA00022729"/>
    </source>
</evidence>
<evidence type="ECO:0000256" key="8">
    <source>
        <dbReference type="ARBA" id="ARBA00023157"/>
    </source>
</evidence>
<feature type="signal peptide" evidence="11">
    <location>
        <begin position="1"/>
        <end position="18"/>
    </location>
</feature>
<comment type="subcellular location">
    <subcellularLocation>
        <location evidence="1">Membrane</location>
        <topology evidence="1">Single-pass membrane protein</topology>
    </subcellularLocation>
</comment>
<evidence type="ECO:0000313" key="13">
    <source>
        <dbReference type="EnsemblMetazoa" id="CLYHEMP021378.1"/>
    </source>
</evidence>
<dbReference type="AlphaFoldDB" id="A0A7M5XDY7"/>
<dbReference type="Pfam" id="PF00008">
    <property type="entry name" value="EGF"/>
    <property type="match status" value="1"/>
</dbReference>
<dbReference type="SMART" id="SM00181">
    <property type="entry name" value="EGF"/>
    <property type="match status" value="1"/>
</dbReference>
<keyword evidence="14" id="KW-1185">Reference proteome</keyword>
<evidence type="ECO:0000256" key="6">
    <source>
        <dbReference type="ARBA" id="ARBA00022989"/>
    </source>
</evidence>
<feature type="domain" description="EGF-like" evidence="12">
    <location>
        <begin position="315"/>
        <end position="352"/>
    </location>
</feature>
<dbReference type="InterPro" id="IPR000742">
    <property type="entry name" value="EGF"/>
</dbReference>
<evidence type="ECO:0000256" key="2">
    <source>
        <dbReference type="ARBA" id="ARBA00022536"/>
    </source>
</evidence>
<name>A0A7M5XDY7_9CNID</name>
<feature type="disulfide bond" evidence="10">
    <location>
        <begin position="342"/>
        <end position="351"/>
    </location>
</feature>
<keyword evidence="4 11" id="KW-0732">Signal</keyword>
<dbReference type="GO" id="GO:0016020">
    <property type="term" value="C:membrane"/>
    <property type="evidence" value="ECO:0007669"/>
    <property type="project" value="UniProtKB-SubCell"/>
</dbReference>
<accession>A0A7M5XDY7</accession>
<keyword evidence="9" id="KW-0325">Glycoprotein</keyword>
<keyword evidence="5" id="KW-0677">Repeat</keyword>
<dbReference type="FunFam" id="2.10.25.10:FF:000012">
    <property type="entry name" value="Delta-like protein"/>
    <property type="match status" value="1"/>
</dbReference>
<evidence type="ECO:0000256" key="11">
    <source>
        <dbReference type="SAM" id="SignalP"/>
    </source>
</evidence>
<evidence type="ECO:0000256" key="9">
    <source>
        <dbReference type="ARBA" id="ARBA00023180"/>
    </source>
</evidence>
<evidence type="ECO:0000256" key="1">
    <source>
        <dbReference type="ARBA" id="ARBA00004167"/>
    </source>
</evidence>
<dbReference type="PROSITE" id="PS50026">
    <property type="entry name" value="EGF_3"/>
    <property type="match status" value="1"/>
</dbReference>
<comment type="caution">
    <text evidence="10">Lacks conserved residue(s) required for the propagation of feature annotation.</text>
</comment>
<protein>
    <recommendedName>
        <fullName evidence="12">EGF-like domain-containing protein</fullName>
    </recommendedName>
</protein>
<dbReference type="PANTHER" id="PTHR16059">
    <property type="entry name" value="ANTHRAX TOXIN RECEPTOR"/>
    <property type="match status" value="1"/>
</dbReference>
<keyword evidence="6" id="KW-1133">Transmembrane helix</keyword>
<evidence type="ECO:0000256" key="7">
    <source>
        <dbReference type="ARBA" id="ARBA00023136"/>
    </source>
</evidence>
<dbReference type="Proteomes" id="UP000594262">
    <property type="component" value="Unplaced"/>
</dbReference>
<organism evidence="13 14">
    <name type="scientific">Clytia hemisphaerica</name>
    <dbReference type="NCBI Taxonomy" id="252671"/>
    <lineage>
        <taxon>Eukaryota</taxon>
        <taxon>Metazoa</taxon>
        <taxon>Cnidaria</taxon>
        <taxon>Hydrozoa</taxon>
        <taxon>Hydroidolina</taxon>
        <taxon>Leptothecata</taxon>
        <taxon>Obeliida</taxon>
        <taxon>Clytiidae</taxon>
        <taxon>Clytia</taxon>
    </lineage>
</organism>
<dbReference type="PROSITE" id="PS01186">
    <property type="entry name" value="EGF_2"/>
    <property type="match status" value="1"/>
</dbReference>
<evidence type="ECO:0000259" key="12">
    <source>
        <dbReference type="PROSITE" id="PS50026"/>
    </source>
</evidence>